<evidence type="ECO:0000259" key="5">
    <source>
        <dbReference type="PROSITE" id="PS50893"/>
    </source>
</evidence>
<dbReference type="GO" id="GO:0005524">
    <property type="term" value="F:ATP binding"/>
    <property type="evidence" value="ECO:0007669"/>
    <property type="project" value="UniProtKB-KW"/>
</dbReference>
<dbReference type="STRING" id="405671.SAMN05421827_12063"/>
<dbReference type="InterPro" id="IPR003439">
    <property type="entry name" value="ABC_transporter-like_ATP-bd"/>
</dbReference>
<evidence type="ECO:0000256" key="2">
    <source>
        <dbReference type="ARBA" id="ARBA00022448"/>
    </source>
</evidence>
<name>A0A1G8AZ64_9SPHI</name>
<organism evidence="6 7">
    <name type="scientific">Pedobacter terrae</name>
    <dbReference type="NCBI Taxonomy" id="405671"/>
    <lineage>
        <taxon>Bacteria</taxon>
        <taxon>Pseudomonadati</taxon>
        <taxon>Bacteroidota</taxon>
        <taxon>Sphingobacteriia</taxon>
        <taxon>Sphingobacteriales</taxon>
        <taxon>Sphingobacteriaceae</taxon>
        <taxon>Pedobacter</taxon>
    </lineage>
</organism>
<keyword evidence="3" id="KW-0547">Nucleotide-binding</keyword>
<dbReference type="Pfam" id="PF00005">
    <property type="entry name" value="ABC_tran"/>
    <property type="match status" value="1"/>
</dbReference>
<comment type="similarity">
    <text evidence="1">Belongs to the ABC transporter superfamily.</text>
</comment>
<dbReference type="AlphaFoldDB" id="A0A1G8AZ64"/>
<dbReference type="CDD" id="cd03264">
    <property type="entry name" value="ABC_drug_resistance_like"/>
    <property type="match status" value="1"/>
</dbReference>
<dbReference type="InterPro" id="IPR003593">
    <property type="entry name" value="AAA+_ATPase"/>
</dbReference>
<evidence type="ECO:0000313" key="6">
    <source>
        <dbReference type="EMBL" id="SDH26217.1"/>
    </source>
</evidence>
<dbReference type="PANTHER" id="PTHR43335:SF2">
    <property type="entry name" value="ABC TRANSPORTER, ATP-BINDING PROTEIN"/>
    <property type="match status" value="1"/>
</dbReference>
<dbReference type="InterPro" id="IPR017871">
    <property type="entry name" value="ABC_transporter-like_CS"/>
</dbReference>
<evidence type="ECO:0000256" key="1">
    <source>
        <dbReference type="ARBA" id="ARBA00005417"/>
    </source>
</evidence>
<evidence type="ECO:0000256" key="3">
    <source>
        <dbReference type="ARBA" id="ARBA00022741"/>
    </source>
</evidence>
<dbReference type="EMBL" id="FNCH01000020">
    <property type="protein sequence ID" value="SDH26217.1"/>
    <property type="molecule type" value="Genomic_DNA"/>
</dbReference>
<dbReference type="PROSITE" id="PS50893">
    <property type="entry name" value="ABC_TRANSPORTER_2"/>
    <property type="match status" value="1"/>
</dbReference>
<reference evidence="7" key="1">
    <citation type="submission" date="2016-10" db="EMBL/GenBank/DDBJ databases">
        <authorList>
            <person name="Varghese N."/>
            <person name="Submissions S."/>
        </authorList>
    </citation>
    <scope>NUCLEOTIDE SEQUENCE [LARGE SCALE GENOMIC DNA]</scope>
    <source>
        <strain evidence="7">DSM 17933</strain>
    </source>
</reference>
<dbReference type="SMART" id="SM00382">
    <property type="entry name" value="AAA"/>
    <property type="match status" value="1"/>
</dbReference>
<dbReference type="RefSeq" id="WP_090503119.1">
    <property type="nucleotide sequence ID" value="NZ_FNCH01000020.1"/>
</dbReference>
<protein>
    <submittedName>
        <fullName evidence="6">ABC-type multidrug transport system, ATPase component</fullName>
    </submittedName>
</protein>
<proteinExistence type="inferred from homology"/>
<evidence type="ECO:0000313" key="7">
    <source>
        <dbReference type="Proteomes" id="UP000199643"/>
    </source>
</evidence>
<keyword evidence="7" id="KW-1185">Reference proteome</keyword>
<evidence type="ECO:0000256" key="4">
    <source>
        <dbReference type="ARBA" id="ARBA00022840"/>
    </source>
</evidence>
<dbReference type="OrthoDB" id="9785229at2"/>
<gene>
    <name evidence="6" type="ORF">SAMN05421827_12063</name>
</gene>
<dbReference type="GO" id="GO:0016887">
    <property type="term" value="F:ATP hydrolysis activity"/>
    <property type="evidence" value="ECO:0007669"/>
    <property type="project" value="InterPro"/>
</dbReference>
<keyword evidence="2" id="KW-0813">Transport</keyword>
<dbReference type="PANTHER" id="PTHR43335">
    <property type="entry name" value="ABC TRANSPORTER, ATP-BINDING PROTEIN"/>
    <property type="match status" value="1"/>
</dbReference>
<dbReference type="InterPro" id="IPR027417">
    <property type="entry name" value="P-loop_NTPase"/>
</dbReference>
<dbReference type="SUPFAM" id="SSF52540">
    <property type="entry name" value="P-loop containing nucleoside triphosphate hydrolases"/>
    <property type="match status" value="1"/>
</dbReference>
<dbReference type="Proteomes" id="UP000199643">
    <property type="component" value="Unassembled WGS sequence"/>
</dbReference>
<dbReference type="PROSITE" id="PS00211">
    <property type="entry name" value="ABC_TRANSPORTER_1"/>
    <property type="match status" value="1"/>
</dbReference>
<accession>A0A1G8AZ64</accession>
<keyword evidence="4" id="KW-0067">ATP-binding</keyword>
<feature type="domain" description="ABC transporter" evidence="5">
    <location>
        <begin position="4"/>
        <end position="234"/>
    </location>
</feature>
<dbReference type="Gene3D" id="3.40.50.300">
    <property type="entry name" value="P-loop containing nucleotide triphosphate hydrolases"/>
    <property type="match status" value="1"/>
</dbReference>
<sequence>MVRLKIQQLTKSYQNGVKALDDVTLNIANGMFGLLGPNGAGKSSLMRTLATLQLPDAGLVHFDGNDVLQNPQEMRNRLGYLPQDFGVYPNISAIDLLNHLAILKGLQNKSERREQVTSLLQQTNLFEIRKRAVSTFSGGMRQRFGIAQALLGNPQLIIVDEPTAGLDPQERNRFHDLLSEIGTNRVVILSTHIVEDVNDLCAKMAVMANGKLILQGKPSELIEKLDGKIWRKAIGKVDLAQYSSVFNVISTKVISGKLHVFVLADQLPTAGFESVYPGLEEVYFSSLSDAVILNMEAKR</sequence>